<dbReference type="OrthoDB" id="9782842at2"/>
<sequence length="216" mass="24646">MDCKHEAIHLMHIYLDGDISKEDEKKLSQHLEQCPDCQKHFHELKRTITLIKSAAEPKEAPEGFTDRVMQNLPTEKKRVKYMRWFRAHPVLTAAAIFFIFMFGSILSTWHQDNRLVVSKQEGLIIEGDTVIVPEDVTVEGDLVVKNGNLKIDGKVDGKVTLIKGKLIHDDEFHDGEGLMASAGEVSGEFESVNEIFEWIWYSMKRIVKGIFSFGSE</sequence>
<reference evidence="5 6" key="1">
    <citation type="submission" date="2019-07" db="EMBL/GenBank/DDBJ databases">
        <title>Whole genome shotgun sequence of Cerasibacillus quisquiliarum NBRC 102429.</title>
        <authorList>
            <person name="Hosoyama A."/>
            <person name="Uohara A."/>
            <person name="Ohji S."/>
            <person name="Ichikawa N."/>
        </authorList>
    </citation>
    <scope>NUCLEOTIDE SEQUENCE [LARGE SCALE GENOMIC DNA]</scope>
    <source>
        <strain evidence="5 6">NBRC 102429</strain>
    </source>
</reference>
<gene>
    <name evidence="5" type="ORF">CQU01_19020</name>
</gene>
<dbReference type="Proteomes" id="UP000321491">
    <property type="component" value="Unassembled WGS sequence"/>
</dbReference>
<dbReference type="EMBL" id="BJXW01000021">
    <property type="protein sequence ID" value="GEN31664.1"/>
    <property type="molecule type" value="Genomic_DNA"/>
</dbReference>
<dbReference type="InterPro" id="IPR027383">
    <property type="entry name" value="Znf_put"/>
</dbReference>
<dbReference type="Pfam" id="PF13490">
    <property type="entry name" value="zf-HC2"/>
    <property type="match status" value="1"/>
</dbReference>
<protein>
    <recommendedName>
        <fullName evidence="2">Anti-sigma-W factor RsiW</fullName>
    </recommendedName>
</protein>
<evidence type="ECO:0000313" key="6">
    <source>
        <dbReference type="Proteomes" id="UP000321491"/>
    </source>
</evidence>
<dbReference type="Gene3D" id="1.10.10.1320">
    <property type="entry name" value="Anti-sigma factor, zinc-finger domain"/>
    <property type="match status" value="1"/>
</dbReference>
<feature type="domain" description="Putative zinc-finger" evidence="4">
    <location>
        <begin position="5"/>
        <end position="38"/>
    </location>
</feature>
<evidence type="ECO:0000259" key="4">
    <source>
        <dbReference type="Pfam" id="PF13490"/>
    </source>
</evidence>
<keyword evidence="3" id="KW-0812">Transmembrane</keyword>
<dbReference type="RefSeq" id="WP_146938054.1">
    <property type="nucleotide sequence ID" value="NZ_BJXW01000021.1"/>
</dbReference>
<feature type="transmembrane region" description="Helical" evidence="3">
    <location>
        <begin position="87"/>
        <end position="109"/>
    </location>
</feature>
<evidence type="ECO:0000256" key="1">
    <source>
        <dbReference type="ARBA" id="ARBA00024353"/>
    </source>
</evidence>
<keyword evidence="3" id="KW-1133">Transmembrane helix</keyword>
<evidence type="ECO:0000313" key="5">
    <source>
        <dbReference type="EMBL" id="GEN31664.1"/>
    </source>
</evidence>
<comment type="caution">
    <text evidence="5">The sequence shown here is derived from an EMBL/GenBank/DDBJ whole genome shotgun (WGS) entry which is preliminary data.</text>
</comment>
<keyword evidence="6" id="KW-1185">Reference proteome</keyword>
<proteinExistence type="inferred from homology"/>
<evidence type="ECO:0000256" key="2">
    <source>
        <dbReference type="ARBA" id="ARBA00024438"/>
    </source>
</evidence>
<name>A0A511UYF6_9BACI</name>
<accession>A0A511UYF6</accession>
<dbReference type="InterPro" id="IPR041916">
    <property type="entry name" value="Anti_sigma_zinc_sf"/>
</dbReference>
<organism evidence="5 6">
    <name type="scientific">Cerasibacillus quisquiliarum</name>
    <dbReference type="NCBI Taxonomy" id="227865"/>
    <lineage>
        <taxon>Bacteria</taxon>
        <taxon>Bacillati</taxon>
        <taxon>Bacillota</taxon>
        <taxon>Bacilli</taxon>
        <taxon>Bacillales</taxon>
        <taxon>Bacillaceae</taxon>
        <taxon>Cerasibacillus</taxon>
    </lineage>
</organism>
<comment type="similarity">
    <text evidence="1">Belongs to the zinc-associated anti-sigma factor (ZAS) superfamily. Anti-sigma-W factor family.</text>
</comment>
<evidence type="ECO:0000256" key="3">
    <source>
        <dbReference type="SAM" id="Phobius"/>
    </source>
</evidence>
<keyword evidence="3" id="KW-0472">Membrane</keyword>
<dbReference type="AlphaFoldDB" id="A0A511UYF6"/>